<dbReference type="VEuPathDB" id="TrichDB:TRFO_34172"/>
<reference evidence="6" key="1">
    <citation type="submission" date="2016-10" db="EMBL/GenBank/DDBJ databases">
        <authorList>
            <person name="Benchimol M."/>
            <person name="Almeida L.G."/>
            <person name="Vasconcelos A.T."/>
            <person name="Perreira-Neves A."/>
            <person name="Rosa I.A."/>
            <person name="Tasca T."/>
            <person name="Bogo M.R."/>
            <person name="de Souza W."/>
        </authorList>
    </citation>
    <scope>NUCLEOTIDE SEQUENCE [LARGE SCALE GENOMIC DNA]</scope>
    <source>
        <strain evidence="6">K</strain>
    </source>
</reference>
<dbReference type="GO" id="GO:0016020">
    <property type="term" value="C:membrane"/>
    <property type="evidence" value="ECO:0007669"/>
    <property type="project" value="UniProtKB-SubCell"/>
</dbReference>
<keyword evidence="2 6" id="KW-0808">Transferase</keyword>
<name>A0A1J4JJR2_9EUKA</name>
<dbReference type="PANTHER" id="PTHR48261:SF2">
    <property type="entry name" value="ACETYLGLUCOSAMINYLTRANSFERASE"/>
    <property type="match status" value="1"/>
</dbReference>
<gene>
    <name evidence="6" type="ORF">TRFO_34172</name>
</gene>
<evidence type="ECO:0000313" key="7">
    <source>
        <dbReference type="Proteomes" id="UP000179807"/>
    </source>
</evidence>
<keyword evidence="3" id="KW-0472">Membrane</keyword>
<protein>
    <submittedName>
        <fullName evidence="6">Nucleotide-diphospho-sugar transferase superfamily protein isoform 1</fullName>
    </submittedName>
</protein>
<accession>A0A1J4JJR2</accession>
<dbReference type="PANTHER" id="PTHR48261">
    <property type="entry name" value="ACETYLGLUCOSAMINYLTRANSFERASE"/>
    <property type="match status" value="1"/>
</dbReference>
<dbReference type="EMBL" id="MLAK01001007">
    <property type="protein sequence ID" value="OHS99398.1"/>
    <property type="molecule type" value="Genomic_DNA"/>
</dbReference>
<dbReference type="AlphaFoldDB" id="A0A1J4JJR2"/>
<dbReference type="OrthoDB" id="5954868at2759"/>
<sequence length="300" mass="34970">MNQHSLAAANLFILIIFSSLYSFYANATSLTKTTSDRKNLILLSLYPPLENATNFLIPNSIEKGKFTILMVSYEDRINILRDSLLHIEKDTPKSLHELVIIWGSQMSILKKMLHQIQIKNYKITVVKNKLGQTVDYRWNYDVETPFIFSYDDDIRMDSNDIEFGFEIFKRHPKQIVGFLSRAIDTKKKEYTFETYPYHLILTGIAFLHKDMIALYNKYEGTYLRRYIRTNSNCEDIFLNFAVSNFTNLPPILVRRKFTNVGIGSGLSAKKKHVSIRNTCVKMFIQYFNGVPMPFSDVVYE</sequence>
<dbReference type="Gene3D" id="3.90.550.10">
    <property type="entry name" value="Spore Coat Polysaccharide Biosynthesis Protein SpsA, Chain A"/>
    <property type="match status" value="1"/>
</dbReference>
<organism evidence="6 7">
    <name type="scientific">Tritrichomonas foetus</name>
    <dbReference type="NCBI Taxonomy" id="1144522"/>
    <lineage>
        <taxon>Eukaryota</taxon>
        <taxon>Metamonada</taxon>
        <taxon>Parabasalia</taxon>
        <taxon>Tritrichomonadida</taxon>
        <taxon>Tritrichomonadidae</taxon>
        <taxon>Tritrichomonas</taxon>
    </lineage>
</organism>
<feature type="domain" description="Glycosyl transferase 64" evidence="5">
    <location>
        <begin position="66"/>
        <end position="292"/>
    </location>
</feature>
<evidence type="ECO:0000313" key="6">
    <source>
        <dbReference type="EMBL" id="OHS99398.1"/>
    </source>
</evidence>
<comment type="caution">
    <text evidence="6">The sequence shown here is derived from an EMBL/GenBank/DDBJ whole genome shotgun (WGS) entry which is preliminary data.</text>
</comment>
<evidence type="ECO:0000259" key="5">
    <source>
        <dbReference type="Pfam" id="PF09258"/>
    </source>
</evidence>
<evidence type="ECO:0000256" key="3">
    <source>
        <dbReference type="ARBA" id="ARBA00023136"/>
    </source>
</evidence>
<dbReference type="InterPro" id="IPR029044">
    <property type="entry name" value="Nucleotide-diphossugar_trans"/>
</dbReference>
<dbReference type="Pfam" id="PF09258">
    <property type="entry name" value="Glyco_transf_64"/>
    <property type="match status" value="1"/>
</dbReference>
<keyword evidence="7" id="KW-1185">Reference proteome</keyword>
<dbReference type="RefSeq" id="XP_068352535.1">
    <property type="nucleotide sequence ID" value="XM_068509514.1"/>
</dbReference>
<evidence type="ECO:0000256" key="1">
    <source>
        <dbReference type="ARBA" id="ARBA00004370"/>
    </source>
</evidence>
<dbReference type="GeneID" id="94844218"/>
<proteinExistence type="predicted"/>
<dbReference type="Proteomes" id="UP000179807">
    <property type="component" value="Unassembled WGS sequence"/>
</dbReference>
<dbReference type="GO" id="GO:0016757">
    <property type="term" value="F:glycosyltransferase activity"/>
    <property type="evidence" value="ECO:0007669"/>
    <property type="project" value="InterPro"/>
</dbReference>
<dbReference type="InterPro" id="IPR015338">
    <property type="entry name" value="GT64_dom"/>
</dbReference>
<keyword evidence="4" id="KW-1015">Disulfide bond</keyword>
<dbReference type="InterPro" id="IPR004263">
    <property type="entry name" value="Exostosin"/>
</dbReference>
<evidence type="ECO:0000256" key="4">
    <source>
        <dbReference type="ARBA" id="ARBA00023157"/>
    </source>
</evidence>
<comment type="subcellular location">
    <subcellularLocation>
        <location evidence="1">Membrane</location>
    </subcellularLocation>
</comment>
<evidence type="ECO:0000256" key="2">
    <source>
        <dbReference type="ARBA" id="ARBA00022679"/>
    </source>
</evidence>
<dbReference type="SUPFAM" id="SSF53448">
    <property type="entry name" value="Nucleotide-diphospho-sugar transferases"/>
    <property type="match status" value="1"/>
</dbReference>